<protein>
    <submittedName>
        <fullName evidence="3">Uncharacterized protein</fullName>
    </submittedName>
</protein>
<accession>A0A933RTA7</accession>
<keyword evidence="2" id="KW-1133">Transmembrane helix</keyword>
<feature type="region of interest" description="Disordered" evidence="1">
    <location>
        <begin position="68"/>
        <end position="142"/>
    </location>
</feature>
<reference evidence="3" key="1">
    <citation type="submission" date="2020-07" db="EMBL/GenBank/DDBJ databases">
        <title>Huge and variable diversity of episymbiotic CPR bacteria and DPANN archaea in groundwater ecosystems.</title>
        <authorList>
            <person name="He C.Y."/>
            <person name="Keren R."/>
            <person name="Whittaker M."/>
            <person name="Farag I.F."/>
            <person name="Doudna J."/>
            <person name="Cate J.H.D."/>
            <person name="Banfield J.F."/>
        </authorList>
    </citation>
    <scope>NUCLEOTIDE SEQUENCE</scope>
    <source>
        <strain evidence="3">NC_groundwater_1818_Pr3_B-0.1um_66_35</strain>
    </source>
</reference>
<evidence type="ECO:0000256" key="2">
    <source>
        <dbReference type="SAM" id="Phobius"/>
    </source>
</evidence>
<comment type="caution">
    <text evidence="3">The sequence shown here is derived from an EMBL/GenBank/DDBJ whole genome shotgun (WGS) entry which is preliminary data.</text>
</comment>
<feature type="region of interest" description="Disordered" evidence="1">
    <location>
        <begin position="1"/>
        <end position="35"/>
    </location>
</feature>
<feature type="transmembrane region" description="Helical" evidence="2">
    <location>
        <begin position="40"/>
        <end position="60"/>
    </location>
</feature>
<evidence type="ECO:0000313" key="3">
    <source>
        <dbReference type="EMBL" id="MBI5127887.1"/>
    </source>
</evidence>
<keyword evidence="2" id="KW-0812">Transmembrane</keyword>
<sequence length="142" mass="14564">MAPRNPNDPFQPIPPANEPLDPRFDPEVQNAREPRDGAAIGGRIAAFAVAIVLVFGAVFYGMNSSSLDPKAPAIVIPNTPDASRGQTAENAPPVTPGVRDVTPRNNTQPGMTTGAAPTRGDAALPPPAPTTGSDTPAPAPSR</sequence>
<feature type="compositionally biased region" description="Basic and acidic residues" evidence="1">
    <location>
        <begin position="20"/>
        <end position="35"/>
    </location>
</feature>
<dbReference type="Proteomes" id="UP000782519">
    <property type="component" value="Unassembled WGS sequence"/>
</dbReference>
<evidence type="ECO:0000313" key="4">
    <source>
        <dbReference type="Proteomes" id="UP000782519"/>
    </source>
</evidence>
<name>A0A933RTA7_RHOPL</name>
<evidence type="ECO:0000256" key="1">
    <source>
        <dbReference type="SAM" id="MobiDB-lite"/>
    </source>
</evidence>
<dbReference type="EMBL" id="JACRJB010000002">
    <property type="protein sequence ID" value="MBI5127887.1"/>
    <property type="molecule type" value="Genomic_DNA"/>
</dbReference>
<organism evidence="3 4">
    <name type="scientific">Rhodopseudomonas palustris</name>
    <dbReference type="NCBI Taxonomy" id="1076"/>
    <lineage>
        <taxon>Bacteria</taxon>
        <taxon>Pseudomonadati</taxon>
        <taxon>Pseudomonadota</taxon>
        <taxon>Alphaproteobacteria</taxon>
        <taxon>Hyphomicrobiales</taxon>
        <taxon>Nitrobacteraceae</taxon>
        <taxon>Rhodopseudomonas</taxon>
    </lineage>
</organism>
<proteinExistence type="predicted"/>
<dbReference type="AlphaFoldDB" id="A0A933RTA7"/>
<keyword evidence="2" id="KW-0472">Membrane</keyword>
<feature type="compositionally biased region" description="Polar residues" evidence="1">
    <location>
        <begin position="80"/>
        <end position="89"/>
    </location>
</feature>
<gene>
    <name evidence="3" type="ORF">HZA66_00450</name>
</gene>